<dbReference type="AlphaFoldDB" id="A0A841JGR6"/>
<sequence length="506" mass="56982">MKKISLLTLFGLFTATLTFAQQPDFIENKLDAYIKQGLKDWNLPGLAIAIVKDGKTVIMKGYGVRDIKTNEPVDENTLFMIASNSKLFTGTALAQLDVDKKLSLDDKITKYFPGYSVYDASTTPLLTIKDLLGHHLGTKTFQGDFTFWNTTLSRQEIMNRMKLLKPSMEFRQSFGYCNSCFLTAGQVIQQVTGKPWETYIQDSILTPLGMSNTYPLTLGIAARKDVSKPYTNAFTGQMVELPYDQVDNLAPAGSIVSNVKDVAKWLTMQLDSGKYEGKQIIAWKALQKTRDENTIVSSRASAVYPMHFRGYGLGVFEADYNGKQIFWHTGGANGFVTNTCFVPEEKLAITILTNNDNQSFFEALRYQILDAYLGVPYIDRSQAMLKYFNPDQKETVKKTDDMLARVKGKAPELSLAAYAGKYQNPLYGQMDISVSKKDLLIKFSNHQYLTASLKYMDNGEWVLAYNNLAFGIFPLKFKIDGNKVVSTEIKVNDGLEYDPYLFTKEN</sequence>
<dbReference type="InterPro" id="IPR001466">
    <property type="entry name" value="Beta-lactam-related"/>
</dbReference>
<keyword evidence="1" id="KW-0732">Signal</keyword>
<dbReference type="Gene3D" id="3.40.710.10">
    <property type="entry name" value="DD-peptidase/beta-lactamase superfamily"/>
    <property type="match status" value="1"/>
</dbReference>
<evidence type="ECO:0000313" key="5">
    <source>
        <dbReference type="Proteomes" id="UP000548326"/>
    </source>
</evidence>
<dbReference type="Pfam" id="PF00144">
    <property type="entry name" value="Beta-lactamase"/>
    <property type="match status" value="1"/>
</dbReference>
<feature type="domain" description="Beta-lactamase-related" evidence="2">
    <location>
        <begin position="30"/>
        <end position="371"/>
    </location>
</feature>
<accession>A0A841JGR6</accession>
<reference evidence="4 5" key="1">
    <citation type="submission" date="2020-08" db="EMBL/GenBank/DDBJ databases">
        <title>Genomic Encyclopedia of Type Strains, Phase IV (KMG-V): Genome sequencing to study the core and pangenomes of soil and plant-associated prokaryotes.</title>
        <authorList>
            <person name="Whitman W."/>
        </authorList>
    </citation>
    <scope>NUCLEOTIDE SEQUENCE [LARGE SCALE GENOMIC DNA]</scope>
    <source>
        <strain evidence="4 5">MP601</strain>
    </source>
</reference>
<evidence type="ECO:0000259" key="3">
    <source>
        <dbReference type="Pfam" id="PF11954"/>
    </source>
</evidence>
<dbReference type="InterPro" id="IPR021860">
    <property type="entry name" value="Peptidase_S12_Pab87-rel_C"/>
</dbReference>
<protein>
    <submittedName>
        <fullName evidence="4">CubicO group peptidase (Beta-lactamase class C family)</fullName>
    </submittedName>
</protein>
<evidence type="ECO:0000256" key="1">
    <source>
        <dbReference type="SAM" id="SignalP"/>
    </source>
</evidence>
<dbReference type="PANTHER" id="PTHR46825:SF15">
    <property type="entry name" value="BETA-LACTAMASE-RELATED DOMAIN-CONTAINING PROTEIN"/>
    <property type="match status" value="1"/>
</dbReference>
<organism evidence="4 5">
    <name type="scientific">Mucilaginibacter lappiensis</name>
    <dbReference type="NCBI Taxonomy" id="354630"/>
    <lineage>
        <taxon>Bacteria</taxon>
        <taxon>Pseudomonadati</taxon>
        <taxon>Bacteroidota</taxon>
        <taxon>Sphingobacteriia</taxon>
        <taxon>Sphingobacteriales</taxon>
        <taxon>Sphingobacteriaceae</taxon>
        <taxon>Mucilaginibacter</taxon>
    </lineage>
</organism>
<feature type="domain" description="Peptidase S12 Pab87-related C-terminal" evidence="3">
    <location>
        <begin position="405"/>
        <end position="490"/>
    </location>
</feature>
<dbReference type="Pfam" id="PF11954">
    <property type="entry name" value="DUF3471"/>
    <property type="match status" value="1"/>
</dbReference>
<feature type="signal peptide" evidence="1">
    <location>
        <begin position="1"/>
        <end position="20"/>
    </location>
</feature>
<dbReference type="EMBL" id="JACHCA010000009">
    <property type="protein sequence ID" value="MBB6129502.1"/>
    <property type="molecule type" value="Genomic_DNA"/>
</dbReference>
<dbReference type="SUPFAM" id="SSF56601">
    <property type="entry name" value="beta-lactamase/transpeptidase-like"/>
    <property type="match status" value="1"/>
</dbReference>
<dbReference type="InterPro" id="IPR012338">
    <property type="entry name" value="Beta-lactam/transpept-like"/>
</dbReference>
<feature type="chain" id="PRO_5032896848" evidence="1">
    <location>
        <begin position="21"/>
        <end position="506"/>
    </location>
</feature>
<dbReference type="Gene3D" id="2.40.128.600">
    <property type="match status" value="1"/>
</dbReference>
<proteinExistence type="predicted"/>
<gene>
    <name evidence="4" type="ORF">HDF22_003628</name>
</gene>
<comment type="caution">
    <text evidence="4">The sequence shown here is derived from an EMBL/GenBank/DDBJ whole genome shotgun (WGS) entry which is preliminary data.</text>
</comment>
<name>A0A841JGR6_9SPHI</name>
<dbReference type="PANTHER" id="PTHR46825">
    <property type="entry name" value="D-ALANYL-D-ALANINE-CARBOXYPEPTIDASE/ENDOPEPTIDASE AMPH"/>
    <property type="match status" value="1"/>
</dbReference>
<dbReference type="InterPro" id="IPR050491">
    <property type="entry name" value="AmpC-like"/>
</dbReference>
<evidence type="ECO:0000313" key="4">
    <source>
        <dbReference type="EMBL" id="MBB6129502.1"/>
    </source>
</evidence>
<dbReference type="RefSeq" id="WP_183588578.1">
    <property type="nucleotide sequence ID" value="NZ_JACHCA010000009.1"/>
</dbReference>
<dbReference type="Proteomes" id="UP000548326">
    <property type="component" value="Unassembled WGS sequence"/>
</dbReference>
<evidence type="ECO:0000259" key="2">
    <source>
        <dbReference type="Pfam" id="PF00144"/>
    </source>
</evidence>